<dbReference type="EMBL" id="CP144751">
    <property type="protein sequence ID" value="WVZ84568.1"/>
    <property type="molecule type" value="Genomic_DNA"/>
</dbReference>
<dbReference type="AlphaFoldDB" id="A0AAQ3X3J2"/>
<name>A0AAQ3X3J2_PASNO</name>
<gene>
    <name evidence="3" type="ORF">U9M48_031593</name>
</gene>
<sequence>MDVKSAFLNGFMEKEVYVRQPPGFEHPKFPNRVFKLQKALYGLKQAPGLGMRDLRNFWLTGMESVDKTLFLLKHGKDLLIVQIYVDDIIFGDSSHALCSKFSEQMSREFEMSMMGELQQTPQGTFVHQSKYTRDLLRKFEMADASPHMTPMSTSTALDADEDGKEVDQKVYRGMIGSLLYLIATRPDIQFAIGLCARFQASPRESHRTTVKRILRYIKFTPEFGLWYSADSSLSLLGFSDSDHAGCQIDRKSTSGTCQFLGTSLVSWSSRKQSSVATSTCEAEYVAAASCCSQILWMLATLRDYGLTYGRIPILCDSSSAISVAKNPVLHSRTKHIDVRYHFLRDNYEKGMIDIVKVASENQEADILTKHLDLETFARLRGELGNSISMKYGADKKSYAKELSDKNSSPNDVPDSISQEARAAASNDASGATKRQKKEAVVSQPKNQQSVAPNKPKKASSEKHQPSKTSKRPSATKSEANKNTSGGSPWTKENPKYLYGKPMLTRAELEVAGPGCVELHAYYMKSCATDHNKNGIVVEYKCMLIEAKEKALPVGFLDPQLLSVTAMEFDRSSVVDYVTKGLRIFGKKEYIMFGHNTGGHWILV</sequence>
<dbReference type="Pfam" id="PF07727">
    <property type="entry name" value="RVT_2"/>
    <property type="match status" value="1"/>
</dbReference>
<dbReference type="PANTHER" id="PTHR11439:SF486">
    <property type="entry name" value="RLK (RECEPTOR-LIKE KINASE) PROTEIN, PUTATIVE-RELATED"/>
    <property type="match status" value="1"/>
</dbReference>
<evidence type="ECO:0000259" key="2">
    <source>
        <dbReference type="Pfam" id="PF07727"/>
    </source>
</evidence>
<organism evidence="3 4">
    <name type="scientific">Paspalum notatum var. saurae</name>
    <dbReference type="NCBI Taxonomy" id="547442"/>
    <lineage>
        <taxon>Eukaryota</taxon>
        <taxon>Viridiplantae</taxon>
        <taxon>Streptophyta</taxon>
        <taxon>Embryophyta</taxon>
        <taxon>Tracheophyta</taxon>
        <taxon>Spermatophyta</taxon>
        <taxon>Magnoliopsida</taxon>
        <taxon>Liliopsida</taxon>
        <taxon>Poales</taxon>
        <taxon>Poaceae</taxon>
        <taxon>PACMAD clade</taxon>
        <taxon>Panicoideae</taxon>
        <taxon>Andropogonodae</taxon>
        <taxon>Paspaleae</taxon>
        <taxon>Paspalinae</taxon>
        <taxon>Paspalum</taxon>
    </lineage>
</organism>
<feature type="non-terminal residue" evidence="3">
    <location>
        <position position="1"/>
    </location>
</feature>
<evidence type="ECO:0000313" key="4">
    <source>
        <dbReference type="Proteomes" id="UP001341281"/>
    </source>
</evidence>
<evidence type="ECO:0000256" key="1">
    <source>
        <dbReference type="SAM" id="MobiDB-lite"/>
    </source>
</evidence>
<accession>A0AAQ3X3J2</accession>
<feature type="domain" description="Reverse transcriptase Ty1/copia-type" evidence="2">
    <location>
        <begin position="1"/>
        <end position="152"/>
    </location>
</feature>
<reference evidence="3 4" key="1">
    <citation type="submission" date="2024-02" db="EMBL/GenBank/DDBJ databases">
        <title>High-quality chromosome-scale genome assembly of Pensacola bahiagrass (Paspalum notatum Flugge var. saurae).</title>
        <authorList>
            <person name="Vega J.M."/>
            <person name="Podio M."/>
            <person name="Orjuela J."/>
            <person name="Siena L.A."/>
            <person name="Pessino S.C."/>
            <person name="Combes M.C."/>
            <person name="Mariac C."/>
            <person name="Albertini E."/>
            <person name="Pupilli F."/>
            <person name="Ortiz J.P.A."/>
            <person name="Leblanc O."/>
        </authorList>
    </citation>
    <scope>NUCLEOTIDE SEQUENCE [LARGE SCALE GENOMIC DNA]</scope>
    <source>
        <strain evidence="3">R1</strain>
        <tissue evidence="3">Leaf</tissue>
    </source>
</reference>
<dbReference type="InterPro" id="IPR013103">
    <property type="entry name" value="RVT_2"/>
</dbReference>
<dbReference type="PANTHER" id="PTHR11439">
    <property type="entry name" value="GAG-POL-RELATED RETROTRANSPOSON"/>
    <property type="match status" value="1"/>
</dbReference>
<keyword evidence="4" id="KW-1185">Reference proteome</keyword>
<feature type="compositionally biased region" description="Polar residues" evidence="1">
    <location>
        <begin position="471"/>
        <end position="487"/>
    </location>
</feature>
<dbReference type="Proteomes" id="UP001341281">
    <property type="component" value="Chromosome 07"/>
</dbReference>
<dbReference type="CDD" id="cd09272">
    <property type="entry name" value="RNase_HI_RT_Ty1"/>
    <property type="match status" value="1"/>
</dbReference>
<feature type="compositionally biased region" description="Low complexity" evidence="1">
    <location>
        <begin position="417"/>
        <end position="431"/>
    </location>
</feature>
<protein>
    <recommendedName>
        <fullName evidence="2">Reverse transcriptase Ty1/copia-type domain-containing protein</fullName>
    </recommendedName>
</protein>
<evidence type="ECO:0000313" key="3">
    <source>
        <dbReference type="EMBL" id="WVZ84568.1"/>
    </source>
</evidence>
<feature type="region of interest" description="Disordered" evidence="1">
    <location>
        <begin position="400"/>
        <end position="494"/>
    </location>
</feature>
<dbReference type="SUPFAM" id="SSF56672">
    <property type="entry name" value="DNA/RNA polymerases"/>
    <property type="match status" value="1"/>
</dbReference>
<proteinExistence type="predicted"/>
<dbReference type="InterPro" id="IPR043502">
    <property type="entry name" value="DNA/RNA_pol_sf"/>
</dbReference>